<dbReference type="InterPro" id="IPR011990">
    <property type="entry name" value="TPR-like_helical_dom_sf"/>
</dbReference>
<reference evidence="1 2" key="1">
    <citation type="journal article" date="2016" name="Syst. Appl. Microbiol.">
        <title>Pararhizobium polonicum sp. nov. isolated from tumors on stone fruit rootstocks.</title>
        <authorList>
            <person name="Pulawska J."/>
            <person name="Kuzmanovic N."/>
            <person name="Willems A."/>
            <person name="Pothier J.F."/>
        </authorList>
    </citation>
    <scope>NUCLEOTIDE SEQUENCE [LARGE SCALE GENOMIC DNA]</scope>
    <source>
        <strain evidence="1 2">F5.1</strain>
    </source>
</reference>
<evidence type="ECO:0000313" key="2">
    <source>
        <dbReference type="Proteomes" id="UP000093111"/>
    </source>
</evidence>
<dbReference type="AlphaFoldDB" id="A0A1C7P105"/>
<sequence length="616" mass="68841">MARTGYFLHTFGELKVLDPDGRQVFLPERGMLILAYMRASQRLEVSREILAAMLWPDVDRSIAFKNLRSTLLRMRTAGQLNPLPLSADGRMVRLQPDALHSDLDCFLPENDKLARLRQIVETMKEEFLAGTRNTNGPLKRWIEGQRQGYGELLRAAVLDGSPLATDRADIRAVKIACVQILQRAPNDMDIRNILDRAKIVESDDVPDRLFAVPRETQTRLDATIGVAPSPLQAERLSLPRVALLPPDTAEDSRLNGSVANALVEDVTIGLCSLRTVSVVAPFTSERIREADDKAAVLEKHGVIYALDTKRSGDGLFTQLIFLPTDEIIWAERFTLTAEGLTTQRSEISRTITQTIARQVDETAAAQLDFATRPQMYLNYLQGMQHLSELSLPGIRRARKKFRETLRLSPDFAPALAGMARTLTTEWLLTARGDEELLVAAEQKAMAAVHHNGNLAAGYRELGVVQLYLQKLDESLEALSTAETISPHYADALYSHADSLVHVTRPADGLVKIKKAIELNPLCPDAYFWTAAGASYFLGEFENAVAYIGQMRDARPADRLLAASWGMIGDKNKARASRQRVLRDNPSFDLQRWLEVVPMKESWQRELYREGLTKAGF</sequence>
<dbReference type="InterPro" id="IPR016032">
    <property type="entry name" value="Sig_transdc_resp-reg_C-effctor"/>
</dbReference>
<accession>A0A1C7P105</accession>
<dbReference type="GO" id="GO:0003677">
    <property type="term" value="F:DNA binding"/>
    <property type="evidence" value="ECO:0007669"/>
    <property type="project" value="InterPro"/>
</dbReference>
<dbReference type="SUPFAM" id="SSF46894">
    <property type="entry name" value="C-terminal effector domain of the bipartite response regulators"/>
    <property type="match status" value="1"/>
</dbReference>
<protein>
    <submittedName>
        <fullName evidence="1">Uncharacterized protein</fullName>
    </submittedName>
</protein>
<dbReference type="GO" id="GO:0006355">
    <property type="term" value="P:regulation of DNA-templated transcription"/>
    <property type="evidence" value="ECO:0007669"/>
    <property type="project" value="InterPro"/>
</dbReference>
<gene>
    <name evidence="1" type="ORF">ADU59_14230</name>
</gene>
<name>A0A1C7P105_9HYPH</name>
<dbReference type="STRING" id="1612624.ADU59_14230"/>
<dbReference type="OrthoDB" id="54411at2"/>
<dbReference type="Gene3D" id="1.25.40.10">
    <property type="entry name" value="Tetratricopeptide repeat domain"/>
    <property type="match status" value="1"/>
</dbReference>
<dbReference type="SUPFAM" id="SSF48452">
    <property type="entry name" value="TPR-like"/>
    <property type="match status" value="1"/>
</dbReference>
<keyword evidence="2" id="KW-1185">Reference proteome</keyword>
<dbReference type="EMBL" id="LGLV01000008">
    <property type="protein sequence ID" value="OBZ94951.1"/>
    <property type="molecule type" value="Genomic_DNA"/>
</dbReference>
<comment type="caution">
    <text evidence="1">The sequence shown here is derived from an EMBL/GenBank/DDBJ whole genome shotgun (WGS) entry which is preliminary data.</text>
</comment>
<proteinExistence type="predicted"/>
<organism evidence="1 2">
    <name type="scientific">Pararhizobium polonicum</name>
    <dbReference type="NCBI Taxonomy" id="1612624"/>
    <lineage>
        <taxon>Bacteria</taxon>
        <taxon>Pseudomonadati</taxon>
        <taxon>Pseudomonadota</taxon>
        <taxon>Alphaproteobacteria</taxon>
        <taxon>Hyphomicrobiales</taxon>
        <taxon>Rhizobiaceae</taxon>
        <taxon>Rhizobium/Agrobacterium group</taxon>
        <taxon>Pararhizobium</taxon>
    </lineage>
</organism>
<dbReference type="PATRIC" id="fig|1612624.7.peg.4756"/>
<evidence type="ECO:0000313" key="1">
    <source>
        <dbReference type="EMBL" id="OBZ94951.1"/>
    </source>
</evidence>
<dbReference type="Proteomes" id="UP000093111">
    <property type="component" value="Unassembled WGS sequence"/>
</dbReference>